<dbReference type="EMBL" id="SLWY01000015">
    <property type="protein sequence ID" value="TCO80265.1"/>
    <property type="molecule type" value="Genomic_DNA"/>
</dbReference>
<evidence type="ECO:0000313" key="2">
    <source>
        <dbReference type="Proteomes" id="UP000295765"/>
    </source>
</evidence>
<reference evidence="1 2" key="1">
    <citation type="submission" date="2019-03" db="EMBL/GenBank/DDBJ databases">
        <title>Genomic Encyclopedia of Type Strains, Phase IV (KMG-IV): sequencing the most valuable type-strain genomes for metagenomic binning, comparative biology and taxonomic classification.</title>
        <authorList>
            <person name="Goeker M."/>
        </authorList>
    </citation>
    <scope>NUCLEOTIDE SEQUENCE [LARGE SCALE GENOMIC DNA]</scope>
    <source>
        <strain evidence="1 2">DSM 25287</strain>
    </source>
</reference>
<proteinExistence type="predicted"/>
<dbReference type="RefSeq" id="WP_132543806.1">
    <property type="nucleotide sequence ID" value="NZ_SLWY01000015.1"/>
</dbReference>
<dbReference type="Gene3D" id="2.60.120.430">
    <property type="entry name" value="Galactose-binding lectin"/>
    <property type="match status" value="1"/>
</dbReference>
<organism evidence="1 2">
    <name type="scientific">Plasticicumulans lactativorans</name>
    <dbReference type="NCBI Taxonomy" id="1133106"/>
    <lineage>
        <taxon>Bacteria</taxon>
        <taxon>Pseudomonadati</taxon>
        <taxon>Pseudomonadota</taxon>
        <taxon>Gammaproteobacteria</taxon>
        <taxon>Candidatus Competibacteraceae</taxon>
        <taxon>Plasticicumulans</taxon>
    </lineage>
</organism>
<keyword evidence="2" id="KW-1185">Reference proteome</keyword>
<accession>A0A4R2LLH1</accession>
<gene>
    <name evidence="1" type="ORF">EV699_11541</name>
</gene>
<dbReference type="OrthoDB" id="4378831at2"/>
<evidence type="ECO:0000313" key="1">
    <source>
        <dbReference type="EMBL" id="TCO80265.1"/>
    </source>
</evidence>
<dbReference type="Proteomes" id="UP000295765">
    <property type="component" value="Unassembled WGS sequence"/>
</dbReference>
<sequence length="130" mass="14890">MLEVGATRTVTIHADRYWNDTTVNLIAGLTYSMYAVGTWSDWFIECDADGYRDDDLLHRSTQALRRAPVEPWFALMGAIGLSPLTYFRIGRELPAYVAPASGRFFCFANDLPWMYWNNRGELELTITRIA</sequence>
<comment type="caution">
    <text evidence="1">The sequence shown here is derived from an EMBL/GenBank/DDBJ whole genome shotgun (WGS) entry which is preliminary data.</text>
</comment>
<dbReference type="AlphaFoldDB" id="A0A4R2LLH1"/>
<name>A0A4R2LLH1_9GAMM</name>
<protein>
    <submittedName>
        <fullName evidence="1">Uncharacterized protein</fullName>
    </submittedName>
</protein>